<dbReference type="STRING" id="882378.RBRH_02682"/>
<evidence type="ECO:0000313" key="1">
    <source>
        <dbReference type="EMBL" id="CBW75077.1"/>
    </source>
</evidence>
<gene>
    <name evidence="1" type="ordered locus">RBRH_02682</name>
</gene>
<name>E5AR45_MYCRK</name>
<evidence type="ECO:0000313" key="2">
    <source>
        <dbReference type="Proteomes" id="UP000007437"/>
    </source>
</evidence>
<protein>
    <submittedName>
        <fullName evidence="1">Uncharacterized protein</fullName>
    </submittedName>
</protein>
<sequence length="118" mass="12993">MAGNTLRPYSEPTRRSLQMPACGPSCQCARRHILVAAPREAWCRHRACPAGAIEVGMCGAGNTSNEYSRSVVNRYIRGFVVARHWKGRRVRAALVTGCPRLRPSGRYGRQRGARAAAQ</sequence>
<organism evidence="1 2">
    <name type="scientific">Mycetohabitans rhizoxinica (strain DSM 19002 / CIP 109453 / HKI 454)</name>
    <name type="common">Paraburkholderia rhizoxinica</name>
    <dbReference type="NCBI Taxonomy" id="882378"/>
    <lineage>
        <taxon>Bacteria</taxon>
        <taxon>Pseudomonadati</taxon>
        <taxon>Pseudomonadota</taxon>
        <taxon>Betaproteobacteria</taxon>
        <taxon>Burkholderiales</taxon>
        <taxon>Burkholderiaceae</taxon>
        <taxon>Mycetohabitans</taxon>
    </lineage>
</organism>
<dbReference type="Proteomes" id="UP000007437">
    <property type="component" value="Chromosome"/>
</dbReference>
<dbReference type="KEGG" id="brh:RBRH_02682"/>
<dbReference type="HOGENOM" id="CLU_2068723_0_0_4"/>
<accession>E5AR45</accession>
<dbReference type="AlphaFoldDB" id="E5AR45"/>
<reference evidence="1 2" key="1">
    <citation type="journal article" date="2011" name="J. Bacteriol.">
        <title>Complete genome sequence of Burkholderia rhizoxinica, an endosymbiont of Rhizopus microsporus.</title>
        <authorList>
            <person name="Lackner G."/>
            <person name="Moebius N."/>
            <person name="Partida-Martinez L."/>
            <person name="Hertweck C."/>
        </authorList>
    </citation>
    <scope>NUCLEOTIDE SEQUENCE [LARGE SCALE GENOMIC DNA]</scope>
    <source>
        <strain evidence="2">DSM 19002 / CIP 109453 / HKI 454</strain>
    </source>
</reference>
<proteinExistence type="predicted"/>
<dbReference type="EMBL" id="FR687359">
    <property type="protein sequence ID" value="CBW75077.1"/>
    <property type="molecule type" value="Genomic_DNA"/>
</dbReference>